<accession>A0A8T3A4D5</accession>
<dbReference type="AlphaFoldDB" id="A0A8T3A4D5"/>
<protein>
    <submittedName>
        <fullName evidence="1">Uncharacterized protein</fullName>
    </submittedName>
</protein>
<evidence type="ECO:0000313" key="2">
    <source>
        <dbReference type="Proteomes" id="UP000829196"/>
    </source>
</evidence>
<gene>
    <name evidence="1" type="ORF">KFK09_028853</name>
</gene>
<evidence type="ECO:0000313" key="1">
    <source>
        <dbReference type="EMBL" id="KAI0489012.1"/>
    </source>
</evidence>
<reference evidence="1" key="1">
    <citation type="journal article" date="2022" name="Front. Genet.">
        <title>Chromosome-Scale Assembly of the Dendrobium nobile Genome Provides Insights Into the Molecular Mechanism of the Biosynthesis of the Medicinal Active Ingredient of Dendrobium.</title>
        <authorList>
            <person name="Xu Q."/>
            <person name="Niu S.-C."/>
            <person name="Li K.-L."/>
            <person name="Zheng P.-J."/>
            <person name="Zhang X.-J."/>
            <person name="Jia Y."/>
            <person name="Liu Y."/>
            <person name="Niu Y.-X."/>
            <person name="Yu L.-H."/>
            <person name="Chen D.-F."/>
            <person name="Zhang G.-Q."/>
        </authorList>
    </citation>
    <scope>NUCLEOTIDE SEQUENCE</scope>
    <source>
        <tissue evidence="1">Leaf</tissue>
    </source>
</reference>
<keyword evidence="2" id="KW-1185">Reference proteome</keyword>
<dbReference type="Proteomes" id="UP000829196">
    <property type="component" value="Unassembled WGS sequence"/>
</dbReference>
<name>A0A8T3A4D5_DENNO</name>
<sequence length="72" mass="8518">MRERETCNKHCNKNMKCSLPQQQLNTKYTAELKLSPLQTRKMGEMIHSKLSVQVNNASDICWNRQILVWKLK</sequence>
<comment type="caution">
    <text evidence="1">The sequence shown here is derived from an EMBL/GenBank/DDBJ whole genome shotgun (WGS) entry which is preliminary data.</text>
</comment>
<proteinExistence type="predicted"/>
<dbReference type="EMBL" id="JAGYWB010000019">
    <property type="protein sequence ID" value="KAI0489012.1"/>
    <property type="molecule type" value="Genomic_DNA"/>
</dbReference>
<organism evidence="1 2">
    <name type="scientific">Dendrobium nobile</name>
    <name type="common">Orchid</name>
    <dbReference type="NCBI Taxonomy" id="94219"/>
    <lineage>
        <taxon>Eukaryota</taxon>
        <taxon>Viridiplantae</taxon>
        <taxon>Streptophyta</taxon>
        <taxon>Embryophyta</taxon>
        <taxon>Tracheophyta</taxon>
        <taxon>Spermatophyta</taxon>
        <taxon>Magnoliopsida</taxon>
        <taxon>Liliopsida</taxon>
        <taxon>Asparagales</taxon>
        <taxon>Orchidaceae</taxon>
        <taxon>Epidendroideae</taxon>
        <taxon>Malaxideae</taxon>
        <taxon>Dendrobiinae</taxon>
        <taxon>Dendrobium</taxon>
    </lineage>
</organism>